<reference evidence="1 2" key="1">
    <citation type="submission" date="2017-06" db="EMBL/GenBank/DDBJ databases">
        <authorList>
            <person name="Kim H.J."/>
            <person name="Triplett B.A."/>
        </authorList>
    </citation>
    <scope>NUCLEOTIDE SEQUENCE [LARGE SCALE GENOMIC DNA]</scope>
    <source>
        <strain evidence="1 2">DSM 22179</strain>
    </source>
</reference>
<proteinExistence type="predicted"/>
<protein>
    <submittedName>
        <fullName evidence="1">Uncharacterized protein</fullName>
    </submittedName>
</protein>
<keyword evidence="2" id="KW-1185">Reference proteome</keyword>
<accession>A0A212U867</accession>
<gene>
    <name evidence="1" type="ORF">SAMN05445756_2199</name>
</gene>
<dbReference type="AlphaFoldDB" id="A0A212U867"/>
<organism evidence="1 2">
    <name type="scientific">Kytococcus aerolatus</name>
    <dbReference type="NCBI Taxonomy" id="592308"/>
    <lineage>
        <taxon>Bacteria</taxon>
        <taxon>Bacillati</taxon>
        <taxon>Actinomycetota</taxon>
        <taxon>Actinomycetes</taxon>
        <taxon>Micrococcales</taxon>
        <taxon>Kytococcaceae</taxon>
        <taxon>Kytococcus</taxon>
    </lineage>
</organism>
<dbReference type="Proteomes" id="UP000198122">
    <property type="component" value="Unassembled WGS sequence"/>
</dbReference>
<dbReference type="EMBL" id="FYEZ01000004">
    <property type="protein sequence ID" value="SNC74281.1"/>
    <property type="molecule type" value="Genomic_DNA"/>
</dbReference>
<evidence type="ECO:0000313" key="2">
    <source>
        <dbReference type="Proteomes" id="UP000198122"/>
    </source>
</evidence>
<evidence type="ECO:0000313" key="1">
    <source>
        <dbReference type="EMBL" id="SNC74281.1"/>
    </source>
</evidence>
<sequence length="191" mass="19858">MVAAAVAAAVVTGCEEGGLPGTGEPEVCAIPPNDPWAGLVRDQVQALSVGPMFSPTEAAGFDGIAVVELDGSVEVRDSTAVLDATVVEAVRGVREDDRVTLRYDDLGATGDEISRVLPDGPVLVFWDEHEGLRRVPHDGLWYEVPIMGCDEPVGARLSNPVHDLGSPEGWGPVATLPDLVARLEGGPATSG</sequence>
<name>A0A212U867_9MICO</name>